<name>A0A533QE54_9BACT</name>
<evidence type="ECO:0000313" key="3">
    <source>
        <dbReference type="EMBL" id="TLD42964.1"/>
    </source>
</evidence>
<reference evidence="3 4" key="1">
    <citation type="submission" date="2019-04" db="EMBL/GenBank/DDBJ databases">
        <title>Genome of a novel bacterium Candidatus Jettenia ecosi reconstructed from metagenome of an anammox bioreactor.</title>
        <authorList>
            <person name="Mardanov A.V."/>
            <person name="Beletsky A.V."/>
            <person name="Ravin N.V."/>
            <person name="Botchkova E.A."/>
            <person name="Litti Y.V."/>
            <person name="Nozhevnikova A.N."/>
        </authorList>
    </citation>
    <scope>NUCLEOTIDE SEQUENCE [LARGE SCALE GENOMIC DNA]</scope>
    <source>
        <strain evidence="3">J2</strain>
    </source>
</reference>
<keyword evidence="3" id="KW-0808">Transferase</keyword>
<dbReference type="Gene3D" id="3.40.50.2000">
    <property type="entry name" value="Glycogen Phosphorylase B"/>
    <property type="match status" value="2"/>
</dbReference>
<gene>
    <name evidence="3" type="ORF">JETT_0752</name>
</gene>
<evidence type="ECO:0000259" key="2">
    <source>
        <dbReference type="Pfam" id="PF13477"/>
    </source>
</evidence>
<dbReference type="GO" id="GO:0016757">
    <property type="term" value="F:glycosyltransferase activity"/>
    <property type="evidence" value="ECO:0007669"/>
    <property type="project" value="InterPro"/>
</dbReference>
<dbReference type="Pfam" id="PF13477">
    <property type="entry name" value="Glyco_trans_4_2"/>
    <property type="match status" value="1"/>
</dbReference>
<dbReference type="EMBL" id="SULG01000010">
    <property type="protein sequence ID" value="TLD42964.1"/>
    <property type="molecule type" value="Genomic_DNA"/>
</dbReference>
<dbReference type="Proteomes" id="UP000319783">
    <property type="component" value="Unassembled WGS sequence"/>
</dbReference>
<comment type="caution">
    <text evidence="3">The sequence shown here is derived from an EMBL/GenBank/DDBJ whole genome shotgun (WGS) entry which is preliminary data.</text>
</comment>
<protein>
    <submittedName>
        <fullName evidence="3">Lipid carrier: UDP-N-acetylgalactosaminyltransferase</fullName>
    </submittedName>
</protein>
<dbReference type="AlphaFoldDB" id="A0A533QE54"/>
<evidence type="ECO:0000313" key="4">
    <source>
        <dbReference type="Proteomes" id="UP000319783"/>
    </source>
</evidence>
<organism evidence="3 4">
    <name type="scientific">Candidatus Jettenia ecosi</name>
    <dbReference type="NCBI Taxonomy" id="2494326"/>
    <lineage>
        <taxon>Bacteria</taxon>
        <taxon>Pseudomonadati</taxon>
        <taxon>Planctomycetota</taxon>
        <taxon>Candidatus Brocadiia</taxon>
        <taxon>Candidatus Brocadiales</taxon>
        <taxon>Candidatus Brocadiaceae</taxon>
        <taxon>Candidatus Jettenia</taxon>
    </lineage>
</organism>
<dbReference type="InterPro" id="IPR028098">
    <property type="entry name" value="Glyco_trans_4-like_N"/>
</dbReference>
<dbReference type="CDD" id="cd03808">
    <property type="entry name" value="GT4_CapM-like"/>
    <property type="match status" value="1"/>
</dbReference>
<dbReference type="PANTHER" id="PTHR12526">
    <property type="entry name" value="GLYCOSYLTRANSFERASE"/>
    <property type="match status" value="1"/>
</dbReference>
<dbReference type="InterPro" id="IPR001296">
    <property type="entry name" value="Glyco_trans_1"/>
</dbReference>
<evidence type="ECO:0000259" key="1">
    <source>
        <dbReference type="Pfam" id="PF00534"/>
    </source>
</evidence>
<accession>A0A533QE54</accession>
<dbReference type="PANTHER" id="PTHR12526:SF638">
    <property type="entry name" value="SPORE COAT PROTEIN SA"/>
    <property type="match status" value="1"/>
</dbReference>
<sequence length="380" mass="42410">MEKKALFIANTGFALFNYRLQLMKFLSNQGWSVIAIANDEADYVNKFSNIGIRFININIDHKGKNPIADVALIWRLKSLYDQESPSLVHHFTIKPVIFGSLAAKWAKVPAIINSITGLGYVFNERGFLMRTSMMLYKFALSGRPRVIFQNNDDYQLFILNNLIKKTNAQVILGSGVNTKVFYPNKIKRSDANLQFLLVSRMLWSKGISEYISAAERVKKQYPETKFILAGGASGGGAKGNPDAIPEKWLNEVNARGIAKWIGRIPFEDVMILLDNSDVVVLPSYYPEGVPRSLIEAAAKGKPIITTNTPGCKEVVVDGVNGFFSSPKDVESLANCMLKFIREPELINKMGIESRKRAVDIFDEEKILEKTSGVYKNAGAL</sequence>
<proteinExistence type="predicted"/>
<feature type="domain" description="Glycosyl transferase family 1" evidence="1">
    <location>
        <begin position="185"/>
        <end position="356"/>
    </location>
</feature>
<dbReference type="SUPFAM" id="SSF53756">
    <property type="entry name" value="UDP-Glycosyltransferase/glycogen phosphorylase"/>
    <property type="match status" value="1"/>
</dbReference>
<dbReference type="Pfam" id="PF00534">
    <property type="entry name" value="Glycos_transf_1"/>
    <property type="match status" value="1"/>
</dbReference>
<feature type="domain" description="Glycosyltransferase subfamily 4-like N-terminal" evidence="2">
    <location>
        <begin position="18"/>
        <end position="150"/>
    </location>
</feature>